<dbReference type="Proteomes" id="UP000281128">
    <property type="component" value="Unassembled WGS sequence"/>
</dbReference>
<name>A0A3A8AYU2_9RHOB</name>
<accession>A0A3A8AYU2</accession>
<comment type="caution">
    <text evidence="2">The sequence shown here is derived from an EMBL/GenBank/DDBJ whole genome shotgun (WGS) entry which is preliminary data.</text>
</comment>
<dbReference type="OrthoDB" id="9772660at2"/>
<sequence>MEPGGPQGPLKRKESNMDKHIIPARQGAAFRVAEGQRIRIETPKGAQTADFFAFNAQNIGEWLSPNHTWAAHFRARPRQGDAFLSRFRRPMLDFTEDGADGVHDMMIPACDHVRYEFFGHEGHHPNCAENLHIAMRRLGYQIDVVPQPVNFFMDVSAQPDGSLVSPPNSVKPGGYVLLTARMDLICAVSSCPFDLPTDSWAINASGGPTELAVSVS</sequence>
<gene>
    <name evidence="2" type="ORF">D6850_03765</name>
</gene>
<evidence type="ECO:0000313" key="2">
    <source>
        <dbReference type="EMBL" id="RKF16669.1"/>
    </source>
</evidence>
<dbReference type="Pfam" id="PF09347">
    <property type="entry name" value="DUF1989"/>
    <property type="match status" value="1"/>
</dbReference>
<dbReference type="AlphaFoldDB" id="A0A3A8AYU2"/>
<dbReference type="PANTHER" id="PTHR31527">
    <property type="entry name" value="RE64534P"/>
    <property type="match status" value="1"/>
</dbReference>
<evidence type="ECO:0000313" key="3">
    <source>
        <dbReference type="Proteomes" id="UP000281128"/>
    </source>
</evidence>
<dbReference type="InterPro" id="IPR018959">
    <property type="entry name" value="DUF1989"/>
</dbReference>
<organism evidence="2 3">
    <name type="scientific">Roseovarius spongiae</name>
    <dbReference type="NCBI Taxonomy" id="2320272"/>
    <lineage>
        <taxon>Bacteria</taxon>
        <taxon>Pseudomonadati</taxon>
        <taxon>Pseudomonadota</taxon>
        <taxon>Alphaproteobacteria</taxon>
        <taxon>Rhodobacterales</taxon>
        <taxon>Roseobacteraceae</taxon>
        <taxon>Roseovarius</taxon>
    </lineage>
</organism>
<evidence type="ECO:0000259" key="1">
    <source>
        <dbReference type="Pfam" id="PF09347"/>
    </source>
</evidence>
<keyword evidence="3" id="KW-1185">Reference proteome</keyword>
<reference evidence="2 3" key="1">
    <citation type="submission" date="2018-09" db="EMBL/GenBank/DDBJ databases">
        <title>Roseovarius spongiae sp. nov., isolated from a marine sponge.</title>
        <authorList>
            <person name="Zhuang L."/>
            <person name="Luo L."/>
        </authorList>
    </citation>
    <scope>NUCLEOTIDE SEQUENCE [LARGE SCALE GENOMIC DNA]</scope>
    <source>
        <strain evidence="2 3">HN-E21</strain>
    </source>
</reference>
<protein>
    <submittedName>
        <fullName evidence="2">Urea carboxylase-associated family protein</fullName>
    </submittedName>
</protein>
<dbReference type="EMBL" id="RAPE01000001">
    <property type="protein sequence ID" value="RKF16669.1"/>
    <property type="molecule type" value="Genomic_DNA"/>
</dbReference>
<dbReference type="PANTHER" id="PTHR31527:SF0">
    <property type="entry name" value="RE64534P"/>
    <property type="match status" value="1"/>
</dbReference>
<proteinExistence type="predicted"/>
<feature type="domain" description="DUF1989" evidence="1">
    <location>
        <begin position="21"/>
        <end position="185"/>
    </location>
</feature>